<gene>
    <name evidence="1" type="ORF">EQP59_07140</name>
</gene>
<dbReference type="Gene3D" id="3.30.2220.10">
    <property type="entry name" value="rbstp2171"/>
    <property type="match status" value="1"/>
</dbReference>
<proteinExistence type="predicted"/>
<dbReference type="OrthoDB" id="885654at2"/>
<name>A0A3R5XU06_ORNRH</name>
<dbReference type="Proteomes" id="UP000287701">
    <property type="component" value="Chromosome"/>
</dbReference>
<dbReference type="EMBL" id="CP035107">
    <property type="protein sequence ID" value="QAR31120.1"/>
    <property type="molecule type" value="Genomic_DNA"/>
</dbReference>
<sequence>MKKEITQEQNAVSANTAETINQSQINEWKKKYGEIFKIQFEDGKEVYLKKPDRKVLSFAMTKMQTNPLGFAEVILNQCFLGGDADVKGDDSYFFGASAQLEGLMEVKTAELKKL</sequence>
<evidence type="ECO:0000313" key="2">
    <source>
        <dbReference type="Proteomes" id="UP000287701"/>
    </source>
</evidence>
<protein>
    <submittedName>
        <fullName evidence="1">Uncharacterized protein</fullName>
    </submittedName>
</protein>
<dbReference type="RefSeq" id="WP_128501567.1">
    <property type="nucleotide sequence ID" value="NZ_CP035107.1"/>
</dbReference>
<reference evidence="1 2" key="1">
    <citation type="submission" date="2019-01" db="EMBL/GenBank/DDBJ databases">
        <title>Whole Genome of Ornithobacterium rhinotracheale FARPER-174b.</title>
        <authorList>
            <person name="Tataje-Lavanda L.A."/>
            <person name="Montalvan A."/>
            <person name="Montesinos R."/>
            <person name="Zimic M."/>
            <person name="Fernandez-Sanchez M."/>
            <person name="Fernandez-Diaz M."/>
        </authorList>
    </citation>
    <scope>NUCLEOTIDE SEQUENCE [LARGE SCALE GENOMIC DNA]</scope>
    <source>
        <strain evidence="1 2">FARPER-174b</strain>
    </source>
</reference>
<dbReference type="AlphaFoldDB" id="A0A3R5XU06"/>
<organism evidence="1 2">
    <name type="scientific">Ornithobacterium rhinotracheale</name>
    <dbReference type="NCBI Taxonomy" id="28251"/>
    <lineage>
        <taxon>Bacteria</taxon>
        <taxon>Pseudomonadati</taxon>
        <taxon>Bacteroidota</taxon>
        <taxon>Flavobacteriia</taxon>
        <taxon>Flavobacteriales</taxon>
        <taxon>Weeksellaceae</taxon>
        <taxon>Ornithobacterium</taxon>
    </lineage>
</organism>
<accession>A0A3R5XU06</accession>
<evidence type="ECO:0000313" key="1">
    <source>
        <dbReference type="EMBL" id="QAR31120.1"/>
    </source>
</evidence>